<dbReference type="InterPro" id="IPR010865">
    <property type="entry name" value="DUF1499"/>
</dbReference>
<gene>
    <name evidence="2" type="ordered locus">P9211_14141</name>
</gene>
<dbReference type="KEGG" id="pmj:P9211_14141"/>
<keyword evidence="1" id="KW-0732">Signal</keyword>
<keyword evidence="3" id="KW-1185">Reference proteome</keyword>
<dbReference type="RefSeq" id="WP_012195966.1">
    <property type="nucleotide sequence ID" value="NC_009976.1"/>
</dbReference>
<dbReference type="EMBL" id="CP000878">
    <property type="protein sequence ID" value="ABX09345.1"/>
    <property type="molecule type" value="Genomic_DNA"/>
</dbReference>
<dbReference type="AlphaFoldDB" id="A9BBY3"/>
<feature type="signal peptide" evidence="1">
    <location>
        <begin position="1"/>
        <end position="25"/>
    </location>
</feature>
<dbReference type="OrthoDB" id="9793534at2"/>
<dbReference type="eggNOG" id="COG4446">
    <property type="taxonomic scope" value="Bacteria"/>
</dbReference>
<proteinExistence type="predicted"/>
<protein>
    <submittedName>
        <fullName evidence="2">Uncharacterized protein conserved in bacteria</fullName>
    </submittedName>
</protein>
<dbReference type="Proteomes" id="UP000000788">
    <property type="component" value="Chromosome"/>
</dbReference>
<evidence type="ECO:0000313" key="2">
    <source>
        <dbReference type="EMBL" id="ABX09345.1"/>
    </source>
</evidence>
<evidence type="ECO:0000256" key="1">
    <source>
        <dbReference type="SAM" id="SignalP"/>
    </source>
</evidence>
<sequence>MCFKKNLLLAIITFVFILQANPSFALSKVETIPECIQTGNCFSTNIKTKDVEASFNKLLSNMSLLPRSKLLESTKEYYHWTVKSFVFRFTDDIEAFLLSSENIIQLKSASRIGIYDFGINKQRVKKLSQDLFN</sequence>
<organism evidence="2 3">
    <name type="scientific">Prochlorococcus marinus (strain MIT 9211)</name>
    <dbReference type="NCBI Taxonomy" id="93059"/>
    <lineage>
        <taxon>Bacteria</taxon>
        <taxon>Bacillati</taxon>
        <taxon>Cyanobacteriota</taxon>
        <taxon>Cyanophyceae</taxon>
        <taxon>Synechococcales</taxon>
        <taxon>Prochlorococcaceae</taxon>
        <taxon>Prochlorococcus</taxon>
    </lineage>
</organism>
<evidence type="ECO:0000313" key="3">
    <source>
        <dbReference type="Proteomes" id="UP000000788"/>
    </source>
</evidence>
<reference evidence="2 3" key="1">
    <citation type="journal article" date="2007" name="PLoS Genet.">
        <title>Patterns and implications of gene gain and loss in the evolution of Prochlorococcus.</title>
        <authorList>
            <person name="Kettler G.C."/>
            <person name="Martiny A.C."/>
            <person name="Huang K."/>
            <person name="Zucker J."/>
            <person name="Coleman M.L."/>
            <person name="Rodrigue S."/>
            <person name="Chen F."/>
            <person name="Lapidus A."/>
            <person name="Ferriera S."/>
            <person name="Johnson J."/>
            <person name="Steglich C."/>
            <person name="Church G.M."/>
            <person name="Richardson P."/>
            <person name="Chisholm S.W."/>
        </authorList>
    </citation>
    <scope>NUCLEOTIDE SEQUENCE [LARGE SCALE GENOMIC DNA]</scope>
    <source>
        <strain evidence="3">MIT 9211</strain>
    </source>
</reference>
<accession>A9BBY3</accession>
<dbReference type="HOGENOM" id="CLU_105603_4_0_3"/>
<dbReference type="STRING" id="93059.P9211_14141"/>
<dbReference type="Pfam" id="PF07386">
    <property type="entry name" value="DUF1499"/>
    <property type="match status" value="1"/>
</dbReference>
<feature type="chain" id="PRO_5002734691" evidence="1">
    <location>
        <begin position="26"/>
        <end position="133"/>
    </location>
</feature>
<name>A9BBY3_PROM4</name>